<dbReference type="GO" id="GO:0006357">
    <property type="term" value="P:regulation of transcription by RNA polymerase II"/>
    <property type="evidence" value="ECO:0000318"/>
    <property type="project" value="GO_Central"/>
</dbReference>
<dbReference type="eggNOG" id="KOG1828">
    <property type="taxonomic scope" value="Eukaryota"/>
</dbReference>
<dbReference type="GO" id="GO:0005634">
    <property type="term" value="C:nucleus"/>
    <property type="evidence" value="ECO:0000318"/>
    <property type="project" value="GO_Central"/>
</dbReference>
<dbReference type="InterPro" id="IPR001487">
    <property type="entry name" value="Bromodomain"/>
</dbReference>
<dbReference type="GeneID" id="6749462"/>
<evidence type="ECO:0000256" key="3">
    <source>
        <dbReference type="ARBA" id="ARBA00023117"/>
    </source>
</evidence>
<evidence type="ECO:0000313" key="10">
    <source>
        <dbReference type="Proteomes" id="UP000009022"/>
    </source>
</evidence>
<dbReference type="PANTHER" id="PTHR22881:SF27">
    <property type="entry name" value="BROMODOMAIN CONTAINING 7_9"/>
    <property type="match status" value="1"/>
</dbReference>
<gene>
    <name evidence="9" type="ORF">TRIADDRAFT_52538</name>
</gene>
<dbReference type="SUPFAM" id="SSF47370">
    <property type="entry name" value="Bromodomain"/>
    <property type="match status" value="1"/>
</dbReference>
<keyword evidence="2" id="KW-0805">Transcription regulation</keyword>
<comment type="subcellular location">
    <subcellularLocation>
        <location evidence="1">Nucleus</location>
    </subcellularLocation>
</comment>
<sequence>MANRKKARKAAKKIKERPEASKNLSGNKKKTPSAAPIKLVLKVGSDTVIKSKKRDSKKTVNQASGKASHKTKESKTELSISSKTRSTAREKSTSSIKSNSGSRKRKLAARKSDIESTSSGDDEQELLDKPKTKKIKLKLDKLAVKSSSKSRKEVTSFTKDVDETPIKTKVSKLIFKPMPESSQKSKKSISPVREKPINIIDEPSLSPEDIEGSNKRILRLSLLNLVRTLQRKDVDSIFAEPVTDDVAPGYSKIISNPMDLSTIKKKVNRYDALDEFQSDFELMCNNAMTYNDSSTIFYKCAKKMRDDGLILISKKTFLKLKLSHRYKEHEKLLEKYNEMKPEKIQDNDISSRSRRSTDSSLRISHKRNSLNTSNSMKTKSDLVISDSLTSNDKGRPENTSKKQHLSYDKKRQGTRNERRGVSEQTSIDVDVVNIGEDVTKSTRNRKKKDFQDHQFTAAKRQLTTSVQAAAKEAANNIAKQSIKTNYGHFKRKRDGTTVLSVVNPSNADDEYEIIADKKVNLESLKGPIVSTSNQSLNDLKSMQVKQIKPVEYLRYGNFSSFAPIYDTTASNLSKDDSDLILSAYGNSTALNYSRSLQRFVRNCSSYMTDFVDDILNSMTDGEHNKVIKRFKLKENETFSASKSSSGLKSENIKERDDKMDDKSKIEGGTREGGVDNESKIVEEHGNTDNKANMAEKVDRTTDDNKMNEKSDTSVKNADSSLTDADNANTNVDNKTEYGTENRTNDMSDYKTDNELAPILSLGKDGIDISFLTNQLGEKDSVEAVDNSYSISVKERLDENTRLLGELKEIQTERLTKPHAVGLTGGKTVLVKIEDMSDKEKAVANKLADNLTQLSGLVQPGNLISVESLRSAMGIEISEEL</sequence>
<evidence type="ECO:0000256" key="6">
    <source>
        <dbReference type="PROSITE-ProRule" id="PRU00035"/>
    </source>
</evidence>
<dbReference type="AlphaFoldDB" id="B3RJ20"/>
<dbReference type="PANTHER" id="PTHR22881">
    <property type="entry name" value="BROMODOMAIN CONTAINING PROTEIN"/>
    <property type="match status" value="1"/>
</dbReference>
<feature type="compositionally biased region" description="Basic residues" evidence="7">
    <location>
        <begin position="1"/>
        <end position="15"/>
    </location>
</feature>
<feature type="domain" description="Bromo" evidence="8">
    <location>
        <begin position="230"/>
        <end position="298"/>
    </location>
</feature>
<dbReference type="Pfam" id="PF00439">
    <property type="entry name" value="Bromodomain"/>
    <property type="match status" value="1"/>
</dbReference>
<dbReference type="InterPro" id="IPR051831">
    <property type="entry name" value="Bromodomain_contain_prot"/>
</dbReference>
<dbReference type="HOGENOM" id="CLU_327156_0_0_1"/>
<proteinExistence type="predicted"/>
<dbReference type="SMART" id="SM00297">
    <property type="entry name" value="BROMO"/>
    <property type="match status" value="1"/>
</dbReference>
<dbReference type="Pfam" id="PF12024">
    <property type="entry name" value="DUF3512"/>
    <property type="match status" value="1"/>
</dbReference>
<evidence type="ECO:0000256" key="2">
    <source>
        <dbReference type="ARBA" id="ARBA00023015"/>
    </source>
</evidence>
<feature type="compositionally biased region" description="Basic and acidic residues" evidence="7">
    <location>
        <begin position="650"/>
        <end position="712"/>
    </location>
</feature>
<evidence type="ECO:0000256" key="5">
    <source>
        <dbReference type="ARBA" id="ARBA00023242"/>
    </source>
</evidence>
<dbReference type="OMA" id="RYEEYSH"/>
<organism evidence="9 10">
    <name type="scientific">Trichoplax adhaerens</name>
    <name type="common">Trichoplax reptans</name>
    <dbReference type="NCBI Taxonomy" id="10228"/>
    <lineage>
        <taxon>Eukaryota</taxon>
        <taxon>Metazoa</taxon>
        <taxon>Placozoa</taxon>
        <taxon>Uniplacotomia</taxon>
        <taxon>Trichoplacea</taxon>
        <taxon>Trichoplacidae</taxon>
        <taxon>Trichoplax</taxon>
    </lineage>
</organism>
<feature type="region of interest" description="Disordered" evidence="7">
    <location>
        <begin position="1"/>
        <end position="130"/>
    </location>
</feature>
<dbReference type="InterPro" id="IPR021900">
    <property type="entry name" value="DUF3512"/>
</dbReference>
<feature type="compositionally biased region" description="Basic and acidic residues" evidence="7">
    <location>
        <begin position="392"/>
        <end position="421"/>
    </location>
</feature>
<feature type="compositionally biased region" description="Low complexity" evidence="7">
    <location>
        <begin position="639"/>
        <end position="649"/>
    </location>
</feature>
<keyword evidence="10" id="KW-1185">Reference proteome</keyword>
<accession>B3RJ20</accession>
<dbReference type="RefSeq" id="XP_002108990.1">
    <property type="nucleotide sequence ID" value="XM_002108954.1"/>
</dbReference>
<dbReference type="OrthoDB" id="21648at2759"/>
<dbReference type="FunCoup" id="B3RJ20">
    <property type="interactions" value="2457"/>
</dbReference>
<dbReference type="PRINTS" id="PR00503">
    <property type="entry name" value="BROMODOMAIN"/>
</dbReference>
<protein>
    <recommendedName>
        <fullName evidence="8">Bromo domain-containing protein</fullName>
    </recommendedName>
</protein>
<evidence type="ECO:0000256" key="7">
    <source>
        <dbReference type="SAM" id="MobiDB-lite"/>
    </source>
</evidence>
<feature type="compositionally biased region" description="Low complexity" evidence="7">
    <location>
        <begin position="722"/>
        <end position="732"/>
    </location>
</feature>
<dbReference type="KEGG" id="tad:TRIADDRAFT_52538"/>
<dbReference type="InterPro" id="IPR036427">
    <property type="entry name" value="Bromodomain-like_sf"/>
</dbReference>
<feature type="compositionally biased region" description="Basic and acidic residues" evidence="7">
    <location>
        <begin position="733"/>
        <end position="749"/>
    </location>
</feature>
<evidence type="ECO:0000259" key="8">
    <source>
        <dbReference type="PROSITE" id="PS50014"/>
    </source>
</evidence>
<dbReference type="InParanoid" id="B3RJ20"/>
<reference evidence="9 10" key="1">
    <citation type="journal article" date="2008" name="Nature">
        <title>The Trichoplax genome and the nature of placozoans.</title>
        <authorList>
            <person name="Srivastava M."/>
            <person name="Begovic E."/>
            <person name="Chapman J."/>
            <person name="Putnam N.H."/>
            <person name="Hellsten U."/>
            <person name="Kawashima T."/>
            <person name="Kuo A."/>
            <person name="Mitros T."/>
            <person name="Salamov A."/>
            <person name="Carpenter M.L."/>
            <person name="Signorovitch A.Y."/>
            <person name="Moreno M.A."/>
            <person name="Kamm K."/>
            <person name="Grimwood J."/>
            <person name="Schmutz J."/>
            <person name="Shapiro H."/>
            <person name="Grigoriev I.V."/>
            <person name="Buss L.W."/>
            <person name="Schierwater B."/>
            <person name="Dellaporta S.L."/>
            <person name="Rokhsar D.S."/>
        </authorList>
    </citation>
    <scope>NUCLEOTIDE SEQUENCE [LARGE SCALE GENOMIC DNA]</scope>
    <source>
        <strain evidence="9 10">Grell-BS-1999</strain>
    </source>
</reference>
<dbReference type="CTD" id="6749462"/>
<evidence type="ECO:0000256" key="4">
    <source>
        <dbReference type="ARBA" id="ARBA00023163"/>
    </source>
</evidence>
<feature type="region of interest" description="Disordered" evidence="7">
    <location>
        <begin position="639"/>
        <end position="749"/>
    </location>
</feature>
<dbReference type="PROSITE" id="PS50014">
    <property type="entry name" value="BROMODOMAIN_2"/>
    <property type="match status" value="1"/>
</dbReference>
<evidence type="ECO:0000256" key="1">
    <source>
        <dbReference type="ARBA" id="ARBA00004123"/>
    </source>
</evidence>
<keyword evidence="5" id="KW-0539">Nucleus</keyword>
<dbReference type="EMBL" id="DS985241">
    <property type="protein sequence ID" value="EDV29788.1"/>
    <property type="molecule type" value="Genomic_DNA"/>
</dbReference>
<feature type="region of interest" description="Disordered" evidence="7">
    <location>
        <begin position="337"/>
        <end position="424"/>
    </location>
</feature>
<feature type="compositionally biased region" description="Basic and acidic residues" evidence="7">
    <location>
        <begin position="337"/>
        <end position="357"/>
    </location>
</feature>
<name>B3RJ20_TRIAD</name>
<dbReference type="STRING" id="10228.B3RJ20"/>
<keyword evidence="4" id="KW-0804">Transcription</keyword>
<dbReference type="Gene3D" id="1.20.920.10">
    <property type="entry name" value="Bromodomain-like"/>
    <property type="match status" value="1"/>
</dbReference>
<keyword evidence="3 6" id="KW-0103">Bromodomain</keyword>
<evidence type="ECO:0000313" key="9">
    <source>
        <dbReference type="EMBL" id="EDV29788.1"/>
    </source>
</evidence>
<dbReference type="Proteomes" id="UP000009022">
    <property type="component" value="Unassembled WGS sequence"/>
</dbReference>
<dbReference type="PhylomeDB" id="B3RJ20"/>